<dbReference type="GO" id="GO:0005886">
    <property type="term" value="C:plasma membrane"/>
    <property type="evidence" value="ECO:0007669"/>
    <property type="project" value="UniProtKB-SubCell"/>
</dbReference>
<evidence type="ECO:0000256" key="7">
    <source>
        <dbReference type="ARBA" id="ARBA00023136"/>
    </source>
</evidence>
<feature type="transmembrane region" description="Helical" evidence="8">
    <location>
        <begin position="85"/>
        <end position="110"/>
    </location>
</feature>
<dbReference type="Proteomes" id="UP000287171">
    <property type="component" value="Unassembled WGS sequence"/>
</dbReference>
<gene>
    <name evidence="11" type="primary">yqgH_2</name>
    <name evidence="11" type="ORF">KDA_23390</name>
</gene>
<feature type="transmembrane region" description="Helical" evidence="8">
    <location>
        <begin position="292"/>
        <end position="315"/>
    </location>
</feature>
<organism evidence="11 12">
    <name type="scientific">Dictyobacter alpinus</name>
    <dbReference type="NCBI Taxonomy" id="2014873"/>
    <lineage>
        <taxon>Bacteria</taxon>
        <taxon>Bacillati</taxon>
        <taxon>Chloroflexota</taxon>
        <taxon>Ktedonobacteria</taxon>
        <taxon>Ktedonobacterales</taxon>
        <taxon>Dictyobacteraceae</taxon>
        <taxon>Dictyobacter</taxon>
    </lineage>
</organism>
<comment type="subcellular location">
    <subcellularLocation>
        <location evidence="1 8">Cell membrane</location>
        <topology evidence="1 8">Multi-pass membrane protein</topology>
    </subcellularLocation>
</comment>
<dbReference type="InterPro" id="IPR035906">
    <property type="entry name" value="MetI-like_sf"/>
</dbReference>
<dbReference type="PANTHER" id="PTHR30425">
    <property type="entry name" value="PHOSPHATE TRANSPORT SYSTEM PERMEASE PROTEIN PST"/>
    <property type="match status" value="1"/>
</dbReference>
<protein>
    <recommendedName>
        <fullName evidence="9">Phosphate transport system permease protein</fullName>
    </recommendedName>
</protein>
<reference evidence="12" key="1">
    <citation type="submission" date="2018-12" db="EMBL/GenBank/DDBJ databases">
        <title>Tengunoibacter tsumagoiensis gen. nov., sp. nov., Dictyobacter kobayashii sp. nov., D. alpinus sp. nov., and D. joshuensis sp. nov. and description of Dictyobacteraceae fam. nov. within the order Ktedonobacterales isolated from Tengu-no-mugimeshi.</title>
        <authorList>
            <person name="Wang C.M."/>
            <person name="Zheng Y."/>
            <person name="Sakai Y."/>
            <person name="Toyoda A."/>
            <person name="Minakuchi Y."/>
            <person name="Abe K."/>
            <person name="Yokota A."/>
            <person name="Yabe S."/>
        </authorList>
    </citation>
    <scope>NUCLEOTIDE SEQUENCE [LARGE SCALE GENOMIC DNA]</scope>
    <source>
        <strain evidence="12">Uno16</strain>
    </source>
</reference>
<accession>A0A402B690</accession>
<comment type="caution">
    <text evidence="11">The sequence shown here is derived from an EMBL/GenBank/DDBJ whole genome shotgun (WGS) entry which is preliminary data.</text>
</comment>
<evidence type="ECO:0000256" key="6">
    <source>
        <dbReference type="ARBA" id="ARBA00022989"/>
    </source>
</evidence>
<evidence type="ECO:0000256" key="3">
    <source>
        <dbReference type="ARBA" id="ARBA00022448"/>
    </source>
</evidence>
<feature type="transmembrane region" description="Helical" evidence="8">
    <location>
        <begin position="175"/>
        <end position="199"/>
    </location>
</feature>
<dbReference type="NCBIfam" id="TIGR02138">
    <property type="entry name" value="phosphate_pstC"/>
    <property type="match status" value="1"/>
</dbReference>
<comment type="function">
    <text evidence="9">Part of the binding-protein-dependent transport system for phosphate; probably responsible for the translocation of the substrate across the membrane.</text>
</comment>
<evidence type="ECO:0000256" key="1">
    <source>
        <dbReference type="ARBA" id="ARBA00004651"/>
    </source>
</evidence>
<dbReference type="CDD" id="cd06261">
    <property type="entry name" value="TM_PBP2"/>
    <property type="match status" value="1"/>
</dbReference>
<comment type="similarity">
    <text evidence="2 9">Belongs to the binding-protein-dependent transport system permease family. CysTW subfamily.</text>
</comment>
<evidence type="ECO:0000256" key="8">
    <source>
        <dbReference type="RuleBase" id="RU363032"/>
    </source>
</evidence>
<evidence type="ECO:0000259" key="10">
    <source>
        <dbReference type="PROSITE" id="PS50928"/>
    </source>
</evidence>
<dbReference type="GO" id="GO:0005315">
    <property type="term" value="F:phosphate transmembrane transporter activity"/>
    <property type="evidence" value="ECO:0007669"/>
    <property type="project" value="InterPro"/>
</dbReference>
<keyword evidence="3 8" id="KW-0813">Transport</keyword>
<dbReference type="InterPro" id="IPR051124">
    <property type="entry name" value="Phosphate_Transport_Permease"/>
</dbReference>
<dbReference type="InterPro" id="IPR011864">
    <property type="entry name" value="Phosphate_PstC"/>
</dbReference>
<evidence type="ECO:0000256" key="4">
    <source>
        <dbReference type="ARBA" id="ARBA00022475"/>
    </source>
</evidence>
<dbReference type="Pfam" id="PF00528">
    <property type="entry name" value="BPD_transp_1"/>
    <property type="match status" value="1"/>
</dbReference>
<evidence type="ECO:0000256" key="5">
    <source>
        <dbReference type="ARBA" id="ARBA00022692"/>
    </source>
</evidence>
<dbReference type="PANTHER" id="PTHR30425:SF2">
    <property type="entry name" value="ABC TRANSPORTER PERMEASE PROTEIN YQGH-RELATED"/>
    <property type="match status" value="1"/>
</dbReference>
<feature type="transmembrane region" description="Helical" evidence="8">
    <location>
        <begin position="31"/>
        <end position="53"/>
    </location>
</feature>
<dbReference type="Gene3D" id="1.10.3720.10">
    <property type="entry name" value="MetI-like"/>
    <property type="match status" value="1"/>
</dbReference>
<dbReference type="GO" id="GO:0006817">
    <property type="term" value="P:phosphate ion transport"/>
    <property type="evidence" value="ECO:0007669"/>
    <property type="project" value="UniProtKB-KW"/>
</dbReference>
<dbReference type="InterPro" id="IPR000515">
    <property type="entry name" value="MetI-like"/>
</dbReference>
<dbReference type="RefSeq" id="WP_161982082.1">
    <property type="nucleotide sequence ID" value="NZ_BIFT01000001.1"/>
</dbReference>
<evidence type="ECO:0000313" key="11">
    <source>
        <dbReference type="EMBL" id="GCE26855.1"/>
    </source>
</evidence>
<sequence length="321" mass="34344">MADTPFVAQQLQQSGNARTKKSRLIDRSARGIFLVCAALIVAIIIGVFFFIGLNAVRMFSADPHSLNFLSTVTWDPDGNLGAPSYGMLGFILGSLVTTLLAVIVATPLAFGMALFMTELCPGWLENLLRPLLEIFTGMPSVVIGFLALIAMVPVIRTLAGPITPIPALAGYGWAAASIVLILMILPTIISISIDALRAVPFNLREASLSLGSTRWQMMKNAILPAATTGLATAVILGMSRAIGEALAVSLVLKGQTLPANILTPAIFFQPNVNMTQPIVINFAEAVGAERDAYFILGFLLLIISFLFICLSRYIASRSVYK</sequence>
<keyword evidence="6 8" id="KW-1133">Transmembrane helix</keyword>
<keyword evidence="12" id="KW-1185">Reference proteome</keyword>
<dbReference type="AlphaFoldDB" id="A0A402B690"/>
<feature type="transmembrane region" description="Helical" evidence="8">
    <location>
        <begin position="131"/>
        <end position="155"/>
    </location>
</feature>
<keyword evidence="7 8" id="KW-0472">Membrane</keyword>
<feature type="domain" description="ABC transmembrane type-1" evidence="10">
    <location>
        <begin position="91"/>
        <end position="311"/>
    </location>
</feature>
<evidence type="ECO:0000256" key="2">
    <source>
        <dbReference type="ARBA" id="ARBA00007069"/>
    </source>
</evidence>
<keyword evidence="5 8" id="KW-0812">Transmembrane</keyword>
<dbReference type="EMBL" id="BIFT01000001">
    <property type="protein sequence ID" value="GCE26855.1"/>
    <property type="molecule type" value="Genomic_DNA"/>
</dbReference>
<evidence type="ECO:0000313" key="12">
    <source>
        <dbReference type="Proteomes" id="UP000287171"/>
    </source>
</evidence>
<dbReference type="SUPFAM" id="SSF161098">
    <property type="entry name" value="MetI-like"/>
    <property type="match status" value="1"/>
</dbReference>
<proteinExistence type="inferred from homology"/>
<keyword evidence="9" id="KW-0592">Phosphate transport</keyword>
<feature type="transmembrane region" description="Helical" evidence="8">
    <location>
        <begin position="220"/>
        <end position="242"/>
    </location>
</feature>
<name>A0A402B690_9CHLR</name>
<evidence type="ECO:0000256" key="9">
    <source>
        <dbReference type="RuleBase" id="RU363054"/>
    </source>
</evidence>
<dbReference type="PROSITE" id="PS50928">
    <property type="entry name" value="ABC_TM1"/>
    <property type="match status" value="1"/>
</dbReference>
<keyword evidence="4 9" id="KW-1003">Cell membrane</keyword>